<keyword evidence="8 12" id="KW-1133">Transmembrane helix</keyword>
<evidence type="ECO:0000256" key="1">
    <source>
        <dbReference type="ARBA" id="ARBA00000085"/>
    </source>
</evidence>
<dbReference type="SMART" id="SM00304">
    <property type="entry name" value="HAMP"/>
    <property type="match status" value="1"/>
</dbReference>
<dbReference type="CDD" id="cd00075">
    <property type="entry name" value="HATPase"/>
    <property type="match status" value="1"/>
</dbReference>
<dbReference type="Pfam" id="PF00672">
    <property type="entry name" value="HAMP"/>
    <property type="match status" value="1"/>
</dbReference>
<dbReference type="SMART" id="SM00387">
    <property type="entry name" value="HATPase_c"/>
    <property type="match status" value="1"/>
</dbReference>
<sequence>MNRPDFSRLLHPTTVRARLTRRAATLTALGTIALTLLSLLFSAAGTHASNDKATSGPEDSPLRQMCRNLGLIPADSTQSHPAITGSMWLGALIGVTAVAALTAWLALGSVLRPVEEARSHFAQLTTEDSRHRVPLPQTGDEITELVQTMNTALNRLQSTFEQQRRFVADASHELRNPLAALQAELEIALTHPDRADWPEVVRAALGDTRRLERLTADLLLLARLDVDKPAGSQRMERVDLTDLVREEAARHRPPAHLAISLDLPADHPLTVRGHPALLTRVLGNLLDNAERHATTSITIRLTHDTENQLAVLDVVDDGPGIPPRDHARVFERFTRLDTARPRHTGGTGLGLAIAHRITTLHHGTLTITPTTRGAHLTTRLPTTRHPATSDSDPRQVARKGPPLSSGGPLHAGAVCDGESSRCVRAACR</sequence>
<dbReference type="PRINTS" id="PR00344">
    <property type="entry name" value="BCTRLSENSOR"/>
</dbReference>
<keyword evidence="10 12" id="KW-0472">Membrane</keyword>
<dbReference type="PROSITE" id="PS50885">
    <property type="entry name" value="HAMP"/>
    <property type="match status" value="1"/>
</dbReference>
<keyword evidence="5" id="KW-0808">Transferase</keyword>
<evidence type="ECO:0000256" key="4">
    <source>
        <dbReference type="ARBA" id="ARBA00022553"/>
    </source>
</evidence>
<evidence type="ECO:0000313" key="16">
    <source>
        <dbReference type="Proteomes" id="UP001589887"/>
    </source>
</evidence>
<feature type="region of interest" description="Disordered" evidence="11">
    <location>
        <begin position="369"/>
        <end position="415"/>
    </location>
</feature>
<dbReference type="InterPro" id="IPR036890">
    <property type="entry name" value="HATPase_C_sf"/>
</dbReference>
<keyword evidence="6 12" id="KW-0812">Transmembrane</keyword>
<dbReference type="InterPro" id="IPR050428">
    <property type="entry name" value="TCS_sensor_his_kinase"/>
</dbReference>
<evidence type="ECO:0000256" key="7">
    <source>
        <dbReference type="ARBA" id="ARBA00022777"/>
    </source>
</evidence>
<dbReference type="InterPro" id="IPR005467">
    <property type="entry name" value="His_kinase_dom"/>
</dbReference>
<dbReference type="SMART" id="SM00388">
    <property type="entry name" value="HisKA"/>
    <property type="match status" value="1"/>
</dbReference>
<dbReference type="EMBL" id="JBHMQV010000009">
    <property type="protein sequence ID" value="MFC0844012.1"/>
    <property type="molecule type" value="Genomic_DNA"/>
</dbReference>
<dbReference type="Proteomes" id="UP001589887">
    <property type="component" value="Unassembled WGS sequence"/>
</dbReference>
<dbReference type="InterPro" id="IPR004358">
    <property type="entry name" value="Sig_transdc_His_kin-like_C"/>
</dbReference>
<dbReference type="InterPro" id="IPR036097">
    <property type="entry name" value="HisK_dim/P_sf"/>
</dbReference>
<evidence type="ECO:0000256" key="5">
    <source>
        <dbReference type="ARBA" id="ARBA00022679"/>
    </source>
</evidence>
<comment type="caution">
    <text evidence="15">The sequence shown here is derived from an EMBL/GenBank/DDBJ whole genome shotgun (WGS) entry which is preliminary data.</text>
</comment>
<organism evidence="15 16">
    <name type="scientific">Streptomyces noboritoensis</name>
    <dbReference type="NCBI Taxonomy" id="67337"/>
    <lineage>
        <taxon>Bacteria</taxon>
        <taxon>Bacillati</taxon>
        <taxon>Actinomycetota</taxon>
        <taxon>Actinomycetes</taxon>
        <taxon>Kitasatosporales</taxon>
        <taxon>Streptomycetaceae</taxon>
        <taxon>Streptomyces</taxon>
    </lineage>
</organism>
<dbReference type="EC" id="2.7.13.3" evidence="3"/>
<comment type="subcellular location">
    <subcellularLocation>
        <location evidence="2">Cell membrane</location>
    </subcellularLocation>
</comment>
<dbReference type="PROSITE" id="PS50109">
    <property type="entry name" value="HIS_KIN"/>
    <property type="match status" value="1"/>
</dbReference>
<dbReference type="RefSeq" id="WP_394317940.1">
    <property type="nucleotide sequence ID" value="NZ_JBHMQV010000009.1"/>
</dbReference>
<dbReference type="SUPFAM" id="SSF47384">
    <property type="entry name" value="Homodimeric domain of signal transducing histidine kinase"/>
    <property type="match status" value="1"/>
</dbReference>
<dbReference type="PANTHER" id="PTHR45436:SF5">
    <property type="entry name" value="SENSOR HISTIDINE KINASE TRCS"/>
    <property type="match status" value="1"/>
</dbReference>
<evidence type="ECO:0000256" key="3">
    <source>
        <dbReference type="ARBA" id="ARBA00012438"/>
    </source>
</evidence>
<evidence type="ECO:0000256" key="2">
    <source>
        <dbReference type="ARBA" id="ARBA00004236"/>
    </source>
</evidence>
<evidence type="ECO:0000256" key="8">
    <source>
        <dbReference type="ARBA" id="ARBA00022989"/>
    </source>
</evidence>
<keyword evidence="16" id="KW-1185">Reference proteome</keyword>
<evidence type="ECO:0000313" key="15">
    <source>
        <dbReference type="EMBL" id="MFC0844012.1"/>
    </source>
</evidence>
<dbReference type="InterPro" id="IPR003661">
    <property type="entry name" value="HisK_dim/P_dom"/>
</dbReference>
<reference evidence="15 16" key="1">
    <citation type="submission" date="2024-09" db="EMBL/GenBank/DDBJ databases">
        <authorList>
            <person name="Sun Q."/>
            <person name="Mori K."/>
        </authorList>
    </citation>
    <scope>NUCLEOTIDE SEQUENCE [LARGE SCALE GENOMIC DNA]</scope>
    <source>
        <strain evidence="15 16">JCM 4557</strain>
    </source>
</reference>
<dbReference type="SUPFAM" id="SSF55874">
    <property type="entry name" value="ATPase domain of HSP90 chaperone/DNA topoisomerase II/histidine kinase"/>
    <property type="match status" value="1"/>
</dbReference>
<feature type="domain" description="Histidine kinase" evidence="13">
    <location>
        <begin position="169"/>
        <end position="384"/>
    </location>
</feature>
<evidence type="ECO:0000256" key="6">
    <source>
        <dbReference type="ARBA" id="ARBA00022692"/>
    </source>
</evidence>
<dbReference type="Gene3D" id="3.30.565.10">
    <property type="entry name" value="Histidine kinase-like ATPase, C-terminal domain"/>
    <property type="match status" value="1"/>
</dbReference>
<dbReference type="SUPFAM" id="SSF158472">
    <property type="entry name" value="HAMP domain-like"/>
    <property type="match status" value="1"/>
</dbReference>
<keyword evidence="7 15" id="KW-0418">Kinase</keyword>
<feature type="compositionally biased region" description="Polar residues" evidence="11">
    <location>
        <begin position="379"/>
        <end position="390"/>
    </location>
</feature>
<gene>
    <name evidence="15" type="ORF">ACFH04_09855</name>
</gene>
<dbReference type="InterPro" id="IPR003660">
    <property type="entry name" value="HAMP_dom"/>
</dbReference>
<evidence type="ECO:0000256" key="12">
    <source>
        <dbReference type="SAM" id="Phobius"/>
    </source>
</evidence>
<evidence type="ECO:0000256" key="10">
    <source>
        <dbReference type="ARBA" id="ARBA00023136"/>
    </source>
</evidence>
<dbReference type="PANTHER" id="PTHR45436">
    <property type="entry name" value="SENSOR HISTIDINE KINASE YKOH"/>
    <property type="match status" value="1"/>
</dbReference>
<dbReference type="CDD" id="cd00082">
    <property type="entry name" value="HisKA"/>
    <property type="match status" value="1"/>
</dbReference>
<evidence type="ECO:0000256" key="11">
    <source>
        <dbReference type="SAM" id="MobiDB-lite"/>
    </source>
</evidence>
<comment type="catalytic activity">
    <reaction evidence="1">
        <text>ATP + protein L-histidine = ADP + protein N-phospho-L-histidine.</text>
        <dbReference type="EC" id="2.7.13.3"/>
    </reaction>
</comment>
<evidence type="ECO:0000259" key="13">
    <source>
        <dbReference type="PROSITE" id="PS50109"/>
    </source>
</evidence>
<dbReference type="Pfam" id="PF00512">
    <property type="entry name" value="HisKA"/>
    <property type="match status" value="1"/>
</dbReference>
<keyword evidence="4" id="KW-0597">Phosphoprotein</keyword>
<name>A0ABV6TE07_9ACTN</name>
<dbReference type="Pfam" id="PF02518">
    <property type="entry name" value="HATPase_c"/>
    <property type="match status" value="1"/>
</dbReference>
<keyword evidence="9" id="KW-0902">Two-component regulatory system</keyword>
<accession>A0ABV6TE07</accession>
<proteinExistence type="predicted"/>
<dbReference type="Gene3D" id="1.10.287.130">
    <property type="match status" value="1"/>
</dbReference>
<dbReference type="Gene3D" id="6.10.340.10">
    <property type="match status" value="1"/>
</dbReference>
<protein>
    <recommendedName>
        <fullName evidence="3">histidine kinase</fullName>
        <ecNumber evidence="3">2.7.13.3</ecNumber>
    </recommendedName>
</protein>
<dbReference type="GO" id="GO:0016301">
    <property type="term" value="F:kinase activity"/>
    <property type="evidence" value="ECO:0007669"/>
    <property type="project" value="UniProtKB-KW"/>
</dbReference>
<evidence type="ECO:0000256" key="9">
    <source>
        <dbReference type="ARBA" id="ARBA00023012"/>
    </source>
</evidence>
<dbReference type="InterPro" id="IPR003594">
    <property type="entry name" value="HATPase_dom"/>
</dbReference>
<feature type="domain" description="HAMP" evidence="14">
    <location>
        <begin position="108"/>
        <end position="161"/>
    </location>
</feature>
<feature type="transmembrane region" description="Helical" evidence="12">
    <location>
        <begin position="87"/>
        <end position="111"/>
    </location>
</feature>
<evidence type="ECO:0000259" key="14">
    <source>
        <dbReference type="PROSITE" id="PS50885"/>
    </source>
</evidence>